<dbReference type="InterPro" id="IPR029044">
    <property type="entry name" value="Nucleotide-diphossugar_trans"/>
</dbReference>
<protein>
    <submittedName>
        <fullName evidence="2">Glycosyltransferase</fullName>
    </submittedName>
</protein>
<organism evidence="2 3">
    <name type="scientific">Thermochromatium tepidum ATCC 43061</name>
    <dbReference type="NCBI Taxonomy" id="316276"/>
    <lineage>
        <taxon>Bacteria</taxon>
        <taxon>Pseudomonadati</taxon>
        <taxon>Pseudomonadota</taxon>
        <taxon>Gammaproteobacteria</taxon>
        <taxon>Chromatiales</taxon>
        <taxon>Chromatiaceae</taxon>
        <taxon>Thermochromatium</taxon>
    </lineage>
</organism>
<dbReference type="AlphaFoldDB" id="A0A6I6EFK7"/>
<keyword evidence="2" id="KW-0808">Transferase</keyword>
<dbReference type="Proteomes" id="UP000426424">
    <property type="component" value="Chromosome"/>
</dbReference>
<dbReference type="EMBL" id="CP039268">
    <property type="protein sequence ID" value="QGU34056.1"/>
    <property type="molecule type" value="Genomic_DNA"/>
</dbReference>
<sequence>MILIPAHNEAATVGAIVREVRRHWGYPVVVIDDCSTDDTAEVAYAAGATLLSLPLQLGAWGALQTGLRYAERNGYRLAVTLDADGQHEPTQIGTLLAPLLAGQANVVIGAFPSRASSARRLAWRYFRWLTGLGLEDITSGFRAYDERAIRLLASREATLLDYQDVGVLLTLHRHGLRVIEKPVTMQPRLQGVSRVFKSWWTVGNYMLQTSLLCLARIGHGRARDRRTHSEASGWN</sequence>
<dbReference type="Pfam" id="PF00535">
    <property type="entry name" value="Glycos_transf_2"/>
    <property type="match status" value="1"/>
</dbReference>
<dbReference type="InterPro" id="IPR050256">
    <property type="entry name" value="Glycosyltransferase_2"/>
</dbReference>
<gene>
    <name evidence="2" type="ORF">E6P07_13020</name>
</gene>
<evidence type="ECO:0000313" key="2">
    <source>
        <dbReference type="EMBL" id="QGU34056.1"/>
    </source>
</evidence>
<dbReference type="InterPro" id="IPR001173">
    <property type="entry name" value="Glyco_trans_2-like"/>
</dbReference>
<feature type="domain" description="Glycosyltransferase 2-like" evidence="1">
    <location>
        <begin position="2"/>
        <end position="126"/>
    </location>
</feature>
<dbReference type="CDD" id="cd04179">
    <property type="entry name" value="DPM_DPG-synthase_like"/>
    <property type="match status" value="1"/>
</dbReference>
<dbReference type="KEGG" id="ttp:E6P07_13020"/>
<dbReference type="SUPFAM" id="SSF53448">
    <property type="entry name" value="Nucleotide-diphospho-sugar transferases"/>
    <property type="match status" value="1"/>
</dbReference>
<evidence type="ECO:0000259" key="1">
    <source>
        <dbReference type="Pfam" id="PF00535"/>
    </source>
</evidence>
<evidence type="ECO:0000313" key="3">
    <source>
        <dbReference type="Proteomes" id="UP000426424"/>
    </source>
</evidence>
<keyword evidence="3" id="KW-1185">Reference proteome</keyword>
<proteinExistence type="predicted"/>
<reference evidence="2 3" key="1">
    <citation type="submission" date="2019-12" db="EMBL/GenBank/DDBJ databases">
        <title>The complete genome of the thermophilic, anoxygenic phototrophic gammaproteobacterium Thermochromatium tepidum.</title>
        <authorList>
            <person name="Sattley W.M."/>
            <person name="Swingley W.D."/>
            <person name="Burchell B.M."/>
            <person name="Gurbani S.A."/>
            <person name="Kujawa C.M."/>
            <person name="Nuccio D.A."/>
            <person name="Schladweiler J."/>
            <person name="Shaffer K.N."/>
            <person name="Stokes L.M."/>
            <person name="Touchman J.W."/>
            <person name="Blankenship R.E."/>
            <person name="Madigan M.T."/>
        </authorList>
    </citation>
    <scope>NUCLEOTIDE SEQUENCE [LARGE SCALE GENOMIC DNA]</scope>
    <source>
        <strain evidence="2 3">ATCC 43061</strain>
    </source>
</reference>
<name>A0A6I6EFK7_THETI</name>
<accession>A0A6I6EFK7</accession>
<dbReference type="OrthoDB" id="9811884at2"/>
<dbReference type="PANTHER" id="PTHR48090">
    <property type="entry name" value="UNDECAPRENYL-PHOSPHATE 4-DEOXY-4-FORMAMIDO-L-ARABINOSE TRANSFERASE-RELATED"/>
    <property type="match status" value="1"/>
</dbReference>
<dbReference type="Gene3D" id="3.90.550.10">
    <property type="entry name" value="Spore Coat Polysaccharide Biosynthesis Protein SpsA, Chain A"/>
    <property type="match status" value="1"/>
</dbReference>
<dbReference type="GO" id="GO:0016740">
    <property type="term" value="F:transferase activity"/>
    <property type="evidence" value="ECO:0007669"/>
    <property type="project" value="UniProtKB-KW"/>
</dbReference>
<dbReference type="PANTHER" id="PTHR48090:SF7">
    <property type="entry name" value="RFBJ PROTEIN"/>
    <property type="match status" value="1"/>
</dbReference>